<evidence type="ECO:0000256" key="3">
    <source>
        <dbReference type="ARBA" id="ARBA00022722"/>
    </source>
</evidence>
<evidence type="ECO:0000256" key="4">
    <source>
        <dbReference type="ARBA" id="ARBA00022741"/>
    </source>
</evidence>
<dbReference type="InterPro" id="IPR021810">
    <property type="entry name" value="T1RH-like_C"/>
</dbReference>
<dbReference type="InterPro" id="IPR051268">
    <property type="entry name" value="Type-I_R_enzyme_R_subunit"/>
</dbReference>
<dbReference type="Pfam" id="PF18766">
    <property type="entry name" value="SWI2_SNF2"/>
    <property type="match status" value="1"/>
</dbReference>
<dbReference type="InterPro" id="IPR004473">
    <property type="entry name" value="Restrct_endonuc_typeI_HsdR"/>
</dbReference>
<evidence type="ECO:0000313" key="12">
    <source>
        <dbReference type="EMBL" id="MDT0618311.1"/>
    </source>
</evidence>
<dbReference type="CDD" id="cd18030">
    <property type="entry name" value="DEXHc_RE_I_HsdR"/>
    <property type="match status" value="1"/>
</dbReference>
<keyword evidence="13" id="KW-1185">Reference proteome</keyword>
<comment type="similarity">
    <text evidence="2 10">Belongs to the HsdR family.</text>
</comment>
<dbReference type="InterPro" id="IPR007409">
    <property type="entry name" value="Restrct_endonuc_type1_HsdR_N"/>
</dbReference>
<gene>
    <name evidence="12" type="ORF">RM531_07470</name>
</gene>
<comment type="subunit">
    <text evidence="10">The type I restriction/modification system is composed of three polypeptides R, M and S.</text>
</comment>
<evidence type="ECO:0000256" key="1">
    <source>
        <dbReference type="ARBA" id="ARBA00000851"/>
    </source>
</evidence>
<evidence type="ECO:0000256" key="7">
    <source>
        <dbReference type="ARBA" id="ARBA00022801"/>
    </source>
</evidence>
<dbReference type="Gene3D" id="3.40.50.300">
    <property type="entry name" value="P-loop containing nucleotide triphosphate hydrolases"/>
    <property type="match status" value="3"/>
</dbReference>
<reference evidence="12 13" key="1">
    <citation type="submission" date="2023-09" db="EMBL/GenBank/DDBJ databases">
        <authorList>
            <person name="Rey-Velasco X."/>
        </authorList>
    </citation>
    <scope>NUCLEOTIDE SEQUENCE [LARGE SCALE GENOMIC DNA]</scope>
    <source>
        <strain evidence="12 13">P385</strain>
    </source>
</reference>
<dbReference type="PANTHER" id="PTHR30195:SF15">
    <property type="entry name" value="TYPE I RESTRICTION ENZYME HINDI ENDONUCLEASE SUBUNIT"/>
    <property type="match status" value="1"/>
</dbReference>
<evidence type="ECO:0000313" key="13">
    <source>
        <dbReference type="Proteomes" id="UP001259982"/>
    </source>
</evidence>
<dbReference type="SUPFAM" id="SSF52540">
    <property type="entry name" value="P-loop containing nucleoside triphosphate hydrolases"/>
    <property type="match status" value="2"/>
</dbReference>
<evidence type="ECO:0000259" key="11">
    <source>
        <dbReference type="PROSITE" id="PS51192"/>
    </source>
</evidence>
<organism evidence="12 13">
    <name type="scientific">Spectribacter acetivorans</name>
    <dbReference type="NCBI Taxonomy" id="3075603"/>
    <lineage>
        <taxon>Bacteria</taxon>
        <taxon>Pseudomonadati</taxon>
        <taxon>Pseudomonadota</taxon>
        <taxon>Gammaproteobacteria</taxon>
        <taxon>Salinisphaerales</taxon>
        <taxon>Salinisphaeraceae</taxon>
        <taxon>Spectribacter</taxon>
    </lineage>
</organism>
<dbReference type="PROSITE" id="PS51192">
    <property type="entry name" value="HELICASE_ATP_BIND_1"/>
    <property type="match status" value="1"/>
</dbReference>
<dbReference type="InterPro" id="IPR055180">
    <property type="entry name" value="HsdR_RecA-like_helicase_dom_2"/>
</dbReference>
<evidence type="ECO:0000256" key="6">
    <source>
        <dbReference type="ARBA" id="ARBA00022759"/>
    </source>
</evidence>
<dbReference type="InterPro" id="IPR027417">
    <property type="entry name" value="P-loop_NTPase"/>
</dbReference>
<keyword evidence="5 10" id="KW-0680">Restriction system</keyword>
<keyword evidence="9 10" id="KW-0238">DNA-binding</keyword>
<comment type="catalytic activity">
    <reaction evidence="1 10">
        <text>Endonucleolytic cleavage of DNA to give random double-stranded fragments with terminal 5'-phosphates, ATP is simultaneously hydrolyzed.</text>
        <dbReference type="EC" id="3.1.21.3"/>
    </reaction>
</comment>
<dbReference type="NCBIfam" id="TIGR00348">
    <property type="entry name" value="hsdR"/>
    <property type="match status" value="1"/>
</dbReference>
<dbReference type="EMBL" id="JAVRHY010000005">
    <property type="protein sequence ID" value="MDT0618311.1"/>
    <property type="molecule type" value="Genomic_DNA"/>
</dbReference>
<evidence type="ECO:0000256" key="2">
    <source>
        <dbReference type="ARBA" id="ARBA00008598"/>
    </source>
</evidence>
<protein>
    <recommendedName>
        <fullName evidence="10">Type I restriction enzyme endonuclease subunit</fullName>
        <shortName evidence="10">R protein</shortName>
        <ecNumber evidence="10">3.1.21.3</ecNumber>
    </recommendedName>
</protein>
<comment type="function">
    <text evidence="10">Subunit R is required for both nuclease and ATPase activities, but not for modification.</text>
</comment>
<dbReference type="Pfam" id="PF11867">
    <property type="entry name" value="T1RH-like_C"/>
    <property type="match status" value="1"/>
</dbReference>
<dbReference type="GO" id="GO:0009035">
    <property type="term" value="F:type I site-specific deoxyribonuclease activity"/>
    <property type="evidence" value="ECO:0007669"/>
    <property type="project" value="UniProtKB-EC"/>
</dbReference>
<dbReference type="SMART" id="SM00487">
    <property type="entry name" value="DEXDc"/>
    <property type="match status" value="1"/>
</dbReference>
<evidence type="ECO:0000256" key="9">
    <source>
        <dbReference type="ARBA" id="ARBA00023125"/>
    </source>
</evidence>
<name>A0ABU3B775_9GAMM</name>
<dbReference type="Gene3D" id="3.90.1570.50">
    <property type="match status" value="1"/>
</dbReference>
<dbReference type="CDD" id="cd22332">
    <property type="entry name" value="HsdR_N"/>
    <property type="match status" value="1"/>
</dbReference>
<dbReference type="Pfam" id="PF04313">
    <property type="entry name" value="HSDR_N"/>
    <property type="match status" value="1"/>
</dbReference>
<evidence type="ECO:0000256" key="10">
    <source>
        <dbReference type="RuleBase" id="RU364115"/>
    </source>
</evidence>
<dbReference type="Pfam" id="PF22679">
    <property type="entry name" value="T1R_D3-like"/>
    <property type="match status" value="1"/>
</dbReference>
<accession>A0ABU3B775</accession>
<dbReference type="Proteomes" id="UP001259982">
    <property type="component" value="Unassembled WGS sequence"/>
</dbReference>
<feature type="domain" description="Helicase ATP-binding" evidence="11">
    <location>
        <begin position="277"/>
        <end position="458"/>
    </location>
</feature>
<dbReference type="InterPro" id="IPR014001">
    <property type="entry name" value="Helicase_ATP-bd"/>
</dbReference>
<keyword evidence="4 10" id="KW-0547">Nucleotide-binding</keyword>
<evidence type="ECO:0000256" key="5">
    <source>
        <dbReference type="ARBA" id="ARBA00022747"/>
    </source>
</evidence>
<dbReference type="PANTHER" id="PTHR30195">
    <property type="entry name" value="TYPE I SITE-SPECIFIC DEOXYRIBONUCLEASE PROTEIN SUBUNIT M AND R"/>
    <property type="match status" value="1"/>
</dbReference>
<dbReference type="RefSeq" id="WP_311658408.1">
    <property type="nucleotide sequence ID" value="NZ_JAVRHY010000005.1"/>
</dbReference>
<dbReference type="InterPro" id="IPR040980">
    <property type="entry name" value="SWI2_SNF2"/>
</dbReference>
<dbReference type="CDD" id="cd18800">
    <property type="entry name" value="SF2_C_EcoR124I-like"/>
    <property type="match status" value="1"/>
</dbReference>
<sequence length="1034" mass="116130">MIEDHLETSALDWLDGIGYECCKGEAITGEGKDRERYREVVLRPRLASAVRALNPDLAEVDEVVDKLADYSAQSQLEGNREVHDWLISGVPVEVMRDNGEREVIRAQVIDFEDAEANDWLAVQQFTAHGTHPRRPDVVVFVNGLPLIVMELKNPGDEDADIEEAWKQIQTYKREVPQLFHYNLLNVISDGIVTRYGSLTADLERHTPWRLIGAEEAPSHMMELEVLCRGLLDKATLLRFLRGYVAFVTDDGAAQAKVVAQWQQFHGVEKAVERAVSAYRSGDGKGGVVWHTQGSGKSFLALFYAHALRKTPELENPSIVVVTDRNDLDGQLFETFAACRDTLETVPVQFEDRADLRKRLQAVAAGGIFFTTINKFAPVEDGVEALSQRRNIIVIADEAHRTQYGFRAKINAETGKKKYGLAKYMREALPNAIYLGMTGTPVEQDDRDTRGVFGEYVDVYDMLDAQRDGAVVPISYEARIIDLAFNEAEKQALLDEFEEAMADEDVEGQSKAASRYTRLEALATAEGRMQTLAEDLVKHWEQRQESIQGKAMVVAISRAAAVQLYDEIVKLRPDWYSDDLDKGKIKVVMTGSKASDPEHFAPHRTDKTQRKFIEKRFKKPDDELEIVIVRDMWLTGTDSPPCHTMYIDKPMHGHGLMQAIARVNRVWKDKPGGLVVDYIGIGEDLKKAITSYTSASGKEEEPVDRSGKALGVLLDTLDVLRKEFWRGFDYSGFEEPQKAVALLKPAMDHIAQINPKGDEKGRNLGIRDFIDQVTKLTKAQAIAGTREEALAVRDEIAFFQVIKAGLVKMTRASSGKSRLEKEAALRQLVAKGVLVEGVRDLYEGLGIDKPDISLVDESFIAKLREMPQKNLAAELLQRLLDDKIKSRGSRNAALEVEFAKKLKDAIDKYRSRSLHSAEVIEELIQIAKELAEHKPPEGLTEEEAAFYQALIKNESAVRELGDPTLRALAQELTDKLRKSATINWHERQSARAGMRAMVKVLLKRYRYPPDKQEAATETVLSQAERLADTWAFELS</sequence>
<proteinExistence type="inferred from homology"/>
<keyword evidence="6 12" id="KW-0255">Endonuclease</keyword>
<comment type="caution">
    <text evidence="12">The sequence shown here is derived from an EMBL/GenBank/DDBJ whole genome shotgun (WGS) entry which is preliminary data.</text>
</comment>
<keyword evidence="8 10" id="KW-0067">ATP-binding</keyword>
<keyword evidence="3" id="KW-0540">Nuclease</keyword>
<keyword evidence="7 10" id="KW-0378">Hydrolase</keyword>
<dbReference type="EC" id="3.1.21.3" evidence="10"/>
<evidence type="ECO:0000256" key="8">
    <source>
        <dbReference type="ARBA" id="ARBA00022840"/>
    </source>
</evidence>